<evidence type="ECO:0000313" key="1">
    <source>
        <dbReference type="EMBL" id="MDT0630532.1"/>
    </source>
</evidence>
<protein>
    <submittedName>
        <fullName evidence="1">Uncharacterized protein</fullName>
    </submittedName>
</protein>
<name>A0ABU3BMM1_9BACT</name>
<organism evidence="1 2">
    <name type="scientific">Rubrivirga litoralis</name>
    <dbReference type="NCBI Taxonomy" id="3075598"/>
    <lineage>
        <taxon>Bacteria</taxon>
        <taxon>Pseudomonadati</taxon>
        <taxon>Rhodothermota</taxon>
        <taxon>Rhodothermia</taxon>
        <taxon>Rhodothermales</taxon>
        <taxon>Rubricoccaceae</taxon>
        <taxon>Rubrivirga</taxon>
    </lineage>
</organism>
<accession>A0ABU3BMM1</accession>
<reference evidence="1 2" key="1">
    <citation type="submission" date="2023-09" db="EMBL/GenBank/DDBJ databases">
        <authorList>
            <person name="Rey-Velasco X."/>
        </authorList>
    </citation>
    <scope>NUCLEOTIDE SEQUENCE [LARGE SCALE GENOMIC DNA]</scope>
    <source>
        <strain evidence="1 2">F394</strain>
    </source>
</reference>
<proteinExistence type="predicted"/>
<sequence length="277" mass="29872">MYDDFDDDAPGAPLDPETVAALDGAAADAFAQRKARLTRVLVEGETGVQFESLALFAEPLFALYGLDAADAFRLRAEPDAVADDAVALLETARVLWAFLSMPPADRAHQRASLAAQLVGEDPSEEDWMGLDGLLETAEIHWQALLPEEVEMAQETGHETLDFEALLHHPAFRVGPEDDDATHAGFGEGSLSEIEARALFAQPLLDDPATQADADAFETALARADDYWALAQSAGDDADAAAAAFAREHADGDEAALRDEARRMIARFRELFPEHAGQ</sequence>
<dbReference type="EMBL" id="JAVRHT010000002">
    <property type="protein sequence ID" value="MDT0630532.1"/>
    <property type="molecule type" value="Genomic_DNA"/>
</dbReference>
<keyword evidence="2" id="KW-1185">Reference proteome</keyword>
<dbReference type="Proteomes" id="UP001267426">
    <property type="component" value="Unassembled WGS sequence"/>
</dbReference>
<dbReference type="RefSeq" id="WP_311661700.1">
    <property type="nucleotide sequence ID" value="NZ_JAVRHT010000002.1"/>
</dbReference>
<gene>
    <name evidence="1" type="ORF">RM540_02125</name>
</gene>
<comment type="caution">
    <text evidence="1">The sequence shown here is derived from an EMBL/GenBank/DDBJ whole genome shotgun (WGS) entry which is preliminary data.</text>
</comment>
<evidence type="ECO:0000313" key="2">
    <source>
        <dbReference type="Proteomes" id="UP001267426"/>
    </source>
</evidence>